<gene>
    <name evidence="4" type="ORF">Scep_020892</name>
</gene>
<dbReference type="AlphaFoldDB" id="A0AAP0F9Q8"/>
<evidence type="ECO:0000313" key="4">
    <source>
        <dbReference type="EMBL" id="KAK9104048.1"/>
    </source>
</evidence>
<dbReference type="PROSITE" id="PS51015">
    <property type="entry name" value="YDG"/>
    <property type="match status" value="1"/>
</dbReference>
<keyword evidence="1" id="KW-0539">Nucleus</keyword>
<dbReference type="InterPro" id="IPR003105">
    <property type="entry name" value="SRA_YDG"/>
</dbReference>
<accession>A0AAP0F9Q8</accession>
<feature type="domain" description="YDG" evidence="3">
    <location>
        <begin position="1"/>
        <end position="98"/>
    </location>
</feature>
<dbReference type="GO" id="GO:0005634">
    <property type="term" value="C:nucleus"/>
    <property type="evidence" value="ECO:0007669"/>
    <property type="project" value="UniProtKB-SubCell"/>
</dbReference>
<comment type="subcellular location">
    <subcellularLocation>
        <location evidence="1">Nucleus</location>
    </subcellularLocation>
</comment>
<evidence type="ECO:0000256" key="2">
    <source>
        <dbReference type="SAM" id="MobiDB-lite"/>
    </source>
</evidence>
<evidence type="ECO:0000259" key="3">
    <source>
        <dbReference type="PROSITE" id="PS51015"/>
    </source>
</evidence>
<dbReference type="Proteomes" id="UP001419268">
    <property type="component" value="Unassembled WGS sequence"/>
</dbReference>
<protein>
    <recommendedName>
        <fullName evidence="3">YDG domain-containing protein</fullName>
    </recommendedName>
</protein>
<reference evidence="4 5" key="1">
    <citation type="submission" date="2024-01" db="EMBL/GenBank/DDBJ databases">
        <title>Genome assemblies of Stephania.</title>
        <authorList>
            <person name="Yang L."/>
        </authorList>
    </citation>
    <scope>NUCLEOTIDE SEQUENCE [LARGE SCALE GENOMIC DNA]</scope>
    <source>
        <strain evidence="4">JXDWG</strain>
        <tissue evidence="4">Leaf</tissue>
    </source>
</reference>
<dbReference type="EMBL" id="JBBNAG010000009">
    <property type="protein sequence ID" value="KAK9104048.1"/>
    <property type="molecule type" value="Genomic_DNA"/>
</dbReference>
<proteinExistence type="predicted"/>
<evidence type="ECO:0000256" key="1">
    <source>
        <dbReference type="PROSITE-ProRule" id="PRU00358"/>
    </source>
</evidence>
<name>A0AAP0F9Q8_9MAGN</name>
<sequence length="122" mass="12846">MAEDDAVQQLAWTAKISDTAGGEAALSGADGRLASSSSRLEDNAKNCAGCAKRSMYGAANNKPGETAEKRAGEWPRVARWRDGGASSGAVTKVARLRRRHGEQRGDVVGLIGGSNRRMSTTR</sequence>
<comment type="caution">
    <text evidence="4">The sequence shown here is derived from an EMBL/GenBank/DDBJ whole genome shotgun (WGS) entry which is preliminary data.</text>
</comment>
<organism evidence="4 5">
    <name type="scientific">Stephania cephalantha</name>
    <dbReference type="NCBI Taxonomy" id="152367"/>
    <lineage>
        <taxon>Eukaryota</taxon>
        <taxon>Viridiplantae</taxon>
        <taxon>Streptophyta</taxon>
        <taxon>Embryophyta</taxon>
        <taxon>Tracheophyta</taxon>
        <taxon>Spermatophyta</taxon>
        <taxon>Magnoliopsida</taxon>
        <taxon>Ranunculales</taxon>
        <taxon>Menispermaceae</taxon>
        <taxon>Menispermoideae</taxon>
        <taxon>Cissampelideae</taxon>
        <taxon>Stephania</taxon>
    </lineage>
</organism>
<keyword evidence="5" id="KW-1185">Reference proteome</keyword>
<evidence type="ECO:0000313" key="5">
    <source>
        <dbReference type="Proteomes" id="UP001419268"/>
    </source>
</evidence>
<feature type="region of interest" description="Disordered" evidence="2">
    <location>
        <begin position="55"/>
        <end position="86"/>
    </location>
</feature>